<keyword evidence="2" id="KW-1185">Reference proteome</keyword>
<dbReference type="Proteomes" id="UP001642380">
    <property type="component" value="Unassembled WGS sequence"/>
</dbReference>
<evidence type="ECO:0000313" key="1">
    <source>
        <dbReference type="EMBL" id="CAJ2002072.1"/>
    </source>
</evidence>
<dbReference type="EMBL" id="CAUOPR010000001">
    <property type="protein sequence ID" value="CAJ2002072.1"/>
    <property type="molecule type" value="Genomic_DNA"/>
</dbReference>
<sequence length="109" mass="12657">MDSIISNLVNKLMDFADPKTKGIKIDFNDFVELLKKTVSDEEIFLKSIVQTYLSNDQLLKNVFDKIQKDPFILNNLHLYASDSDVAKLIYTKVKRLFFNQMSLSAQEFD</sequence>
<reference evidence="1 2" key="1">
    <citation type="submission" date="2024-01" db="EMBL/GenBank/DDBJ databases">
        <authorList>
            <person name="Guinet B."/>
        </authorList>
    </citation>
    <scope>NUCLEOTIDE SEQUENCE [LARGE SCALE GENOMIC DNA]</scope>
</reference>
<name>A0ABC8QPM8_9VIRU</name>
<accession>A0ABC8QPM8</accession>
<gene>
    <name evidence="1" type="ORF">CCFV1_ORF026</name>
</gene>
<proteinExistence type="predicted"/>
<evidence type="ECO:0000313" key="2">
    <source>
        <dbReference type="Proteomes" id="UP001642380"/>
    </source>
</evidence>
<protein>
    <submittedName>
        <fullName evidence="1">Uncharacterized protein</fullName>
    </submittedName>
</protein>
<organism evidence="1 2">
    <name type="scientific">Cotesia congregata filamentous virus 1</name>
    <dbReference type="NCBI Taxonomy" id="3064291"/>
    <lineage>
        <taxon>Viruses</taxon>
        <taxon>Viruses incertae sedis</taxon>
        <taxon>Naldaviricetes</taxon>
        <taxon>Lefavirales</taxon>
        <taxon>Filamentoviridae</taxon>
        <taxon>Betafilamentovirus</taxon>
        <taxon>Betafilamentovirus cocongregatae</taxon>
    </lineage>
</organism>
<comment type="caution">
    <text evidence="1">The sequence shown here is derived from an EMBL/GenBank/DDBJ whole genome shotgun (WGS) entry which is preliminary data.</text>
</comment>